<name>X1P5P1_9ZZZZ</name>
<feature type="domain" description="Glycosyltransferase subfamily 4-like N-terminal" evidence="1">
    <location>
        <begin position="16"/>
        <end position="188"/>
    </location>
</feature>
<dbReference type="CDD" id="cd03801">
    <property type="entry name" value="GT4_PimA-like"/>
    <property type="match status" value="1"/>
</dbReference>
<dbReference type="Pfam" id="PF13439">
    <property type="entry name" value="Glyco_transf_4"/>
    <property type="match status" value="1"/>
</dbReference>
<accession>X1P5P1</accession>
<dbReference type="EMBL" id="BARV01015046">
    <property type="protein sequence ID" value="GAI26239.1"/>
    <property type="molecule type" value="Genomic_DNA"/>
</dbReference>
<evidence type="ECO:0000313" key="2">
    <source>
        <dbReference type="EMBL" id="GAI26239.1"/>
    </source>
</evidence>
<dbReference type="AlphaFoldDB" id="X1P5P1"/>
<sequence length="194" mass="21924">MRIAILAWESLHSVHVGGLGVVVTRTAEELAKRGHDVYLFTRAAEGQSKHTRINDVNYCRCKFDSGKDILSFFSNMSKAMVKELHAVARHSGRFDLVHGHDWHVADALYEFKKEGYPVVLSYHSSEYGRRGGTLSTQSEFKKISAREGLGGRVSDRIITVSKTMRKELCKLYKIPREKVDIIPNAISPRKYGKS</sequence>
<organism evidence="2">
    <name type="scientific">marine sediment metagenome</name>
    <dbReference type="NCBI Taxonomy" id="412755"/>
    <lineage>
        <taxon>unclassified sequences</taxon>
        <taxon>metagenomes</taxon>
        <taxon>ecological metagenomes</taxon>
    </lineage>
</organism>
<dbReference type="InterPro" id="IPR028098">
    <property type="entry name" value="Glyco_trans_4-like_N"/>
</dbReference>
<protein>
    <recommendedName>
        <fullName evidence="1">Glycosyltransferase subfamily 4-like N-terminal domain-containing protein</fullName>
    </recommendedName>
</protein>
<dbReference type="Gene3D" id="3.40.50.2000">
    <property type="entry name" value="Glycogen Phosphorylase B"/>
    <property type="match status" value="1"/>
</dbReference>
<comment type="caution">
    <text evidence="2">The sequence shown here is derived from an EMBL/GenBank/DDBJ whole genome shotgun (WGS) entry which is preliminary data.</text>
</comment>
<reference evidence="2" key="1">
    <citation type="journal article" date="2014" name="Front. Microbiol.">
        <title>High frequency of phylogenetically diverse reductive dehalogenase-homologous genes in deep subseafloor sedimentary metagenomes.</title>
        <authorList>
            <person name="Kawai M."/>
            <person name="Futagami T."/>
            <person name="Toyoda A."/>
            <person name="Takaki Y."/>
            <person name="Nishi S."/>
            <person name="Hori S."/>
            <person name="Arai W."/>
            <person name="Tsubouchi T."/>
            <person name="Morono Y."/>
            <person name="Uchiyama I."/>
            <person name="Ito T."/>
            <person name="Fujiyama A."/>
            <person name="Inagaki F."/>
            <person name="Takami H."/>
        </authorList>
    </citation>
    <scope>NUCLEOTIDE SEQUENCE</scope>
    <source>
        <strain evidence="2">Expedition CK06-06</strain>
    </source>
</reference>
<proteinExistence type="predicted"/>
<gene>
    <name evidence="2" type="ORF">S06H3_26074</name>
</gene>
<dbReference type="SUPFAM" id="SSF53756">
    <property type="entry name" value="UDP-Glycosyltransferase/glycogen phosphorylase"/>
    <property type="match status" value="1"/>
</dbReference>
<evidence type="ECO:0000259" key="1">
    <source>
        <dbReference type="Pfam" id="PF13439"/>
    </source>
</evidence>